<evidence type="ECO:0008006" key="3">
    <source>
        <dbReference type="Google" id="ProtNLM"/>
    </source>
</evidence>
<gene>
    <name evidence="1" type="ORF">FKW77_003379</name>
</gene>
<evidence type="ECO:0000313" key="2">
    <source>
        <dbReference type="Proteomes" id="UP000316270"/>
    </source>
</evidence>
<sequence>MAATSDRVSSFYTPLDTLNSEIRLLEISSQEISMVICSLSDGPKYGALSYVWGNPSITEIIIVNGKPFAPRLTLPQHYRAGNKEVEMRKLFKIAGLLKFKFEAIPDFITPTTWALLRTCAASSNTLMSLFVTQSIWKDFHMPDKTTFKMITRPRIPEIKFTH</sequence>
<dbReference type="AlphaFoldDB" id="A0A517LMJ5"/>
<protein>
    <recommendedName>
        <fullName evidence="3">Heterokaryon incompatibility domain-containing protein</fullName>
    </recommendedName>
</protein>
<name>A0A517LMJ5_9PEZI</name>
<reference evidence="1 2" key="1">
    <citation type="submission" date="2019-07" db="EMBL/GenBank/DDBJ databases">
        <title>Finished genome of Venturia effusa.</title>
        <authorList>
            <person name="Young C.A."/>
            <person name="Cox M.P."/>
            <person name="Ganley A.R.D."/>
            <person name="David W.J."/>
        </authorList>
    </citation>
    <scope>NUCLEOTIDE SEQUENCE [LARGE SCALE GENOMIC DNA]</scope>
    <source>
        <strain evidence="2">albino</strain>
    </source>
</reference>
<organism evidence="1 2">
    <name type="scientific">Venturia effusa</name>
    <dbReference type="NCBI Taxonomy" id="50376"/>
    <lineage>
        <taxon>Eukaryota</taxon>
        <taxon>Fungi</taxon>
        <taxon>Dikarya</taxon>
        <taxon>Ascomycota</taxon>
        <taxon>Pezizomycotina</taxon>
        <taxon>Dothideomycetes</taxon>
        <taxon>Pleosporomycetidae</taxon>
        <taxon>Venturiales</taxon>
        <taxon>Venturiaceae</taxon>
        <taxon>Venturia</taxon>
    </lineage>
</organism>
<evidence type="ECO:0000313" key="1">
    <source>
        <dbReference type="EMBL" id="QDS76857.1"/>
    </source>
</evidence>
<dbReference type="EMBL" id="CP042200">
    <property type="protein sequence ID" value="QDS76857.1"/>
    <property type="molecule type" value="Genomic_DNA"/>
</dbReference>
<dbReference type="OrthoDB" id="3553147at2759"/>
<proteinExistence type="predicted"/>
<accession>A0A517LMJ5</accession>
<keyword evidence="2" id="KW-1185">Reference proteome</keyword>
<dbReference type="Proteomes" id="UP000316270">
    <property type="component" value="Chromosome 16"/>
</dbReference>